<evidence type="ECO:0000313" key="4">
    <source>
        <dbReference type="EMBL" id="SFH78304.1"/>
    </source>
</evidence>
<dbReference type="InterPro" id="IPR001509">
    <property type="entry name" value="Epimerase_deHydtase"/>
</dbReference>
<evidence type="ECO:0000256" key="1">
    <source>
        <dbReference type="ARBA" id="ARBA00005125"/>
    </source>
</evidence>
<proteinExistence type="inferred from homology"/>
<sequence>MKTILLTGATGFLGSHLLEALLKEGYSVVILKRSTSHTYRIQHLLDRLKTYDIDRLPLEQAFKDQRIDAVMHTACSYGRNGQDAHEVAETNLLFGLRLLDAATAFNINTFFNTDTLLPKYLNAYALSKNQFCEWLRQRSNQVQVVNLKLEHMYGPKDDQTKFVPWLIGQLEQGVERIPLTEGQQLRDFIYIDDVVAAYMLTLAKAVQLVEWNEFDVGTGKLIAVRDFVTAIHSAFSKNQGICKSELGFGDIPLREGEMMTVELDNTALINLGWSAQVSIEHGIAKTIGTQK</sequence>
<dbReference type="SUPFAM" id="SSF51735">
    <property type="entry name" value="NAD(P)-binding Rossmann-fold domains"/>
    <property type="match status" value="1"/>
</dbReference>
<evidence type="ECO:0000256" key="2">
    <source>
        <dbReference type="ARBA" id="ARBA00007637"/>
    </source>
</evidence>
<dbReference type="RefSeq" id="WP_090238431.1">
    <property type="nucleotide sequence ID" value="NZ_FOQL01000001.1"/>
</dbReference>
<dbReference type="OrthoDB" id="9803010at2"/>
<accession>A0A1I3CUR5</accession>
<dbReference type="Gene3D" id="3.40.50.720">
    <property type="entry name" value="NAD(P)-binding Rossmann-like Domain"/>
    <property type="match status" value="2"/>
</dbReference>
<dbReference type="Gene3D" id="3.90.25.10">
    <property type="entry name" value="UDP-galactose 4-epimerase, domain 1"/>
    <property type="match status" value="1"/>
</dbReference>
<protein>
    <submittedName>
        <fullName evidence="4">Nucleoside-diphosphate-sugar epimerase</fullName>
    </submittedName>
</protein>
<reference evidence="5" key="1">
    <citation type="submission" date="2016-10" db="EMBL/GenBank/DDBJ databases">
        <authorList>
            <person name="Varghese N."/>
            <person name="Submissions S."/>
        </authorList>
    </citation>
    <scope>NUCLEOTIDE SEQUENCE [LARGE SCALE GENOMIC DNA]</scope>
    <source>
        <strain evidence="5">LMG 24016</strain>
    </source>
</reference>
<dbReference type="EMBL" id="FOQL01000001">
    <property type="protein sequence ID" value="SFH78304.1"/>
    <property type="molecule type" value="Genomic_DNA"/>
</dbReference>
<dbReference type="Proteomes" id="UP000243606">
    <property type="component" value="Unassembled WGS sequence"/>
</dbReference>
<feature type="domain" description="NAD-dependent epimerase/dehydratase" evidence="3">
    <location>
        <begin position="4"/>
        <end position="215"/>
    </location>
</feature>
<evidence type="ECO:0000259" key="3">
    <source>
        <dbReference type="Pfam" id="PF01370"/>
    </source>
</evidence>
<dbReference type="InterPro" id="IPR036291">
    <property type="entry name" value="NAD(P)-bd_dom_sf"/>
</dbReference>
<organism evidence="4 5">
    <name type="scientific">Pseudomonas guineae</name>
    <dbReference type="NCBI Taxonomy" id="425504"/>
    <lineage>
        <taxon>Bacteria</taxon>
        <taxon>Pseudomonadati</taxon>
        <taxon>Pseudomonadota</taxon>
        <taxon>Gammaproteobacteria</taxon>
        <taxon>Pseudomonadales</taxon>
        <taxon>Pseudomonadaceae</taxon>
        <taxon>Pseudomonas</taxon>
    </lineage>
</organism>
<name>A0A1I3CUR5_9PSED</name>
<dbReference type="STRING" id="425504.SAMN05216206_0245"/>
<dbReference type="PANTHER" id="PTHR43000">
    <property type="entry name" value="DTDP-D-GLUCOSE 4,6-DEHYDRATASE-RELATED"/>
    <property type="match status" value="1"/>
</dbReference>
<comment type="pathway">
    <text evidence="1">Bacterial outer membrane biogenesis; LPS O-antigen biosynthesis.</text>
</comment>
<dbReference type="AlphaFoldDB" id="A0A1I3CUR5"/>
<dbReference type="Pfam" id="PF01370">
    <property type="entry name" value="Epimerase"/>
    <property type="match status" value="1"/>
</dbReference>
<keyword evidence="5" id="KW-1185">Reference proteome</keyword>
<gene>
    <name evidence="4" type="ORF">SAMN05216206_0245</name>
</gene>
<evidence type="ECO:0000313" key="5">
    <source>
        <dbReference type="Proteomes" id="UP000243606"/>
    </source>
</evidence>
<comment type="similarity">
    <text evidence="2">Belongs to the NAD(P)-dependent epimerase/dehydratase family.</text>
</comment>